<reference evidence="10" key="1">
    <citation type="journal article" date="2019" name="bioRxiv">
        <title>The Genome of the Zebra Mussel, Dreissena polymorpha: A Resource for Invasive Species Research.</title>
        <authorList>
            <person name="McCartney M.A."/>
            <person name="Auch B."/>
            <person name="Kono T."/>
            <person name="Mallez S."/>
            <person name="Zhang Y."/>
            <person name="Obille A."/>
            <person name="Becker A."/>
            <person name="Abrahante J.E."/>
            <person name="Garbe J."/>
            <person name="Badalamenti J.P."/>
            <person name="Herman A."/>
            <person name="Mangelson H."/>
            <person name="Liachko I."/>
            <person name="Sullivan S."/>
            <person name="Sone E.D."/>
            <person name="Koren S."/>
            <person name="Silverstein K.A.T."/>
            <person name="Beckman K.B."/>
            <person name="Gohl D.M."/>
        </authorList>
    </citation>
    <scope>NUCLEOTIDE SEQUENCE</scope>
    <source>
        <strain evidence="10">Duluth1</strain>
        <tissue evidence="10">Whole animal</tissue>
    </source>
</reference>
<reference evidence="10" key="2">
    <citation type="submission" date="2020-11" db="EMBL/GenBank/DDBJ databases">
        <authorList>
            <person name="McCartney M.A."/>
            <person name="Auch B."/>
            <person name="Kono T."/>
            <person name="Mallez S."/>
            <person name="Becker A."/>
            <person name="Gohl D.M."/>
            <person name="Silverstein K.A.T."/>
            <person name="Koren S."/>
            <person name="Bechman K.B."/>
            <person name="Herman A."/>
            <person name="Abrahante J.E."/>
            <person name="Garbe J."/>
        </authorList>
    </citation>
    <scope>NUCLEOTIDE SEQUENCE</scope>
    <source>
        <strain evidence="10">Duluth1</strain>
        <tissue evidence="10">Whole animal</tissue>
    </source>
</reference>
<evidence type="ECO:0000256" key="5">
    <source>
        <dbReference type="ARBA" id="ARBA00022777"/>
    </source>
</evidence>
<dbReference type="PROSITE" id="PS50011">
    <property type="entry name" value="PROTEIN_KINASE_DOM"/>
    <property type="match status" value="1"/>
</dbReference>
<name>A0A9D4J5B1_DREPO</name>
<dbReference type="Pfam" id="PF00069">
    <property type="entry name" value="Pkinase"/>
    <property type="match status" value="1"/>
</dbReference>
<dbReference type="PANTHER" id="PTHR45998:SF2">
    <property type="entry name" value="SERINE_THREONINE-PROTEIN KINASE 16"/>
    <property type="match status" value="1"/>
</dbReference>
<dbReference type="PROSITE" id="PS00108">
    <property type="entry name" value="PROTEIN_KINASE_ST"/>
    <property type="match status" value="1"/>
</dbReference>
<keyword evidence="2" id="KW-0723">Serine/threonine-protein kinase</keyword>
<keyword evidence="6" id="KW-0067">ATP-binding</keyword>
<protein>
    <recommendedName>
        <fullName evidence="1">non-specific serine/threonine protein kinase</fullName>
        <ecNumber evidence="1">2.7.11.1</ecNumber>
    </recommendedName>
</protein>
<feature type="domain" description="Protein kinase" evidence="9">
    <location>
        <begin position="17"/>
        <end position="298"/>
    </location>
</feature>
<dbReference type="InterPro" id="IPR008271">
    <property type="entry name" value="Ser/Thr_kinase_AS"/>
</dbReference>
<comment type="catalytic activity">
    <reaction evidence="7">
        <text>L-threonyl-[protein] + ATP = O-phospho-L-threonyl-[protein] + ADP + H(+)</text>
        <dbReference type="Rhea" id="RHEA:46608"/>
        <dbReference type="Rhea" id="RHEA-COMP:11060"/>
        <dbReference type="Rhea" id="RHEA-COMP:11605"/>
        <dbReference type="ChEBI" id="CHEBI:15378"/>
        <dbReference type="ChEBI" id="CHEBI:30013"/>
        <dbReference type="ChEBI" id="CHEBI:30616"/>
        <dbReference type="ChEBI" id="CHEBI:61977"/>
        <dbReference type="ChEBI" id="CHEBI:456216"/>
        <dbReference type="EC" id="2.7.11.1"/>
    </reaction>
</comment>
<dbReference type="EMBL" id="JAIWYP010000007">
    <property type="protein sequence ID" value="KAH3795877.1"/>
    <property type="molecule type" value="Genomic_DNA"/>
</dbReference>
<evidence type="ECO:0000256" key="2">
    <source>
        <dbReference type="ARBA" id="ARBA00022527"/>
    </source>
</evidence>
<comment type="catalytic activity">
    <reaction evidence="8">
        <text>L-seryl-[protein] + ATP = O-phospho-L-seryl-[protein] + ADP + H(+)</text>
        <dbReference type="Rhea" id="RHEA:17989"/>
        <dbReference type="Rhea" id="RHEA-COMP:9863"/>
        <dbReference type="Rhea" id="RHEA-COMP:11604"/>
        <dbReference type="ChEBI" id="CHEBI:15378"/>
        <dbReference type="ChEBI" id="CHEBI:29999"/>
        <dbReference type="ChEBI" id="CHEBI:30616"/>
        <dbReference type="ChEBI" id="CHEBI:83421"/>
        <dbReference type="ChEBI" id="CHEBI:456216"/>
        <dbReference type="EC" id="2.7.11.1"/>
    </reaction>
</comment>
<dbReference type="Proteomes" id="UP000828390">
    <property type="component" value="Unassembled WGS sequence"/>
</dbReference>
<comment type="caution">
    <text evidence="10">The sequence shown here is derived from an EMBL/GenBank/DDBJ whole genome shotgun (WGS) entry which is preliminary data.</text>
</comment>
<keyword evidence="11" id="KW-1185">Reference proteome</keyword>
<dbReference type="PANTHER" id="PTHR45998">
    <property type="entry name" value="SERINE/THREONINE-PROTEIN KINASE 16"/>
    <property type="match status" value="1"/>
</dbReference>
<proteinExistence type="predicted"/>
<evidence type="ECO:0000256" key="8">
    <source>
        <dbReference type="ARBA" id="ARBA00048679"/>
    </source>
</evidence>
<dbReference type="GO" id="GO:0005794">
    <property type="term" value="C:Golgi apparatus"/>
    <property type="evidence" value="ECO:0007669"/>
    <property type="project" value="TreeGrafter"/>
</dbReference>
<sequence>MGCMCGKEAVTINSRRFYVRSRLGEGGFSVVDLLEEARTHALFAMKRITCHGPADERLALREVEVMRALRHRHIVPLEEYCQITIGRHDQSQDTISEVLLIMPYYKRGSLQEKLDALKRRNERLAEGDIWRVFTGVLQAVQAMHRHDPPYSHRDIKPGNVMMDDAGEAILMDLGSASPARLQVTTRSEAQALQDEAAERCSMLFRPPELFSVEPGASIDERTDVWSLGCFLYAMAFGESPFEKVYQRGDSIALAVMSQNVSFPTHSYSVKLEECIRLCLVVNQMERPFIERVMEAAAL</sequence>
<dbReference type="AlphaFoldDB" id="A0A9D4J5B1"/>
<dbReference type="EC" id="2.7.11.1" evidence="1"/>
<evidence type="ECO:0000256" key="3">
    <source>
        <dbReference type="ARBA" id="ARBA00022679"/>
    </source>
</evidence>
<dbReference type="InterPro" id="IPR000719">
    <property type="entry name" value="Prot_kinase_dom"/>
</dbReference>
<evidence type="ECO:0000313" key="11">
    <source>
        <dbReference type="Proteomes" id="UP000828390"/>
    </source>
</evidence>
<keyword evidence="3" id="KW-0808">Transferase</keyword>
<dbReference type="GO" id="GO:0005524">
    <property type="term" value="F:ATP binding"/>
    <property type="evidence" value="ECO:0007669"/>
    <property type="project" value="UniProtKB-KW"/>
</dbReference>
<dbReference type="Gene3D" id="1.10.510.10">
    <property type="entry name" value="Transferase(Phosphotransferase) domain 1"/>
    <property type="match status" value="1"/>
</dbReference>
<dbReference type="SUPFAM" id="SSF56112">
    <property type="entry name" value="Protein kinase-like (PK-like)"/>
    <property type="match status" value="1"/>
</dbReference>
<organism evidence="10 11">
    <name type="scientific">Dreissena polymorpha</name>
    <name type="common">Zebra mussel</name>
    <name type="synonym">Mytilus polymorpha</name>
    <dbReference type="NCBI Taxonomy" id="45954"/>
    <lineage>
        <taxon>Eukaryota</taxon>
        <taxon>Metazoa</taxon>
        <taxon>Spiralia</taxon>
        <taxon>Lophotrochozoa</taxon>
        <taxon>Mollusca</taxon>
        <taxon>Bivalvia</taxon>
        <taxon>Autobranchia</taxon>
        <taxon>Heteroconchia</taxon>
        <taxon>Euheterodonta</taxon>
        <taxon>Imparidentia</taxon>
        <taxon>Neoheterodontei</taxon>
        <taxon>Myida</taxon>
        <taxon>Dreissenoidea</taxon>
        <taxon>Dreissenidae</taxon>
        <taxon>Dreissena</taxon>
    </lineage>
</organism>
<evidence type="ECO:0000256" key="7">
    <source>
        <dbReference type="ARBA" id="ARBA00047899"/>
    </source>
</evidence>
<dbReference type="InterPro" id="IPR052239">
    <property type="entry name" value="Ser/Thr-specific_kinases"/>
</dbReference>
<gene>
    <name evidence="10" type="ORF">DPMN_149439</name>
</gene>
<evidence type="ECO:0000313" key="10">
    <source>
        <dbReference type="EMBL" id="KAH3795877.1"/>
    </source>
</evidence>
<evidence type="ECO:0000256" key="4">
    <source>
        <dbReference type="ARBA" id="ARBA00022741"/>
    </source>
</evidence>
<keyword evidence="5" id="KW-0418">Kinase</keyword>
<dbReference type="OrthoDB" id="248923at2759"/>
<keyword evidence="4" id="KW-0547">Nucleotide-binding</keyword>
<dbReference type="GO" id="GO:0004674">
    <property type="term" value="F:protein serine/threonine kinase activity"/>
    <property type="evidence" value="ECO:0007669"/>
    <property type="project" value="UniProtKB-KW"/>
</dbReference>
<dbReference type="SMART" id="SM00220">
    <property type="entry name" value="S_TKc"/>
    <property type="match status" value="1"/>
</dbReference>
<dbReference type="InterPro" id="IPR011009">
    <property type="entry name" value="Kinase-like_dom_sf"/>
</dbReference>
<evidence type="ECO:0000256" key="6">
    <source>
        <dbReference type="ARBA" id="ARBA00022840"/>
    </source>
</evidence>
<evidence type="ECO:0000259" key="9">
    <source>
        <dbReference type="PROSITE" id="PS50011"/>
    </source>
</evidence>
<evidence type="ECO:0000256" key="1">
    <source>
        <dbReference type="ARBA" id="ARBA00012513"/>
    </source>
</evidence>
<accession>A0A9D4J5B1</accession>